<dbReference type="GO" id="GO:0006412">
    <property type="term" value="P:translation"/>
    <property type="evidence" value="ECO:0007669"/>
    <property type="project" value="InterPro"/>
</dbReference>
<organism evidence="8 9">
    <name type="scientific">Potamilus streckersoni</name>
    <dbReference type="NCBI Taxonomy" id="2493646"/>
    <lineage>
        <taxon>Eukaryota</taxon>
        <taxon>Metazoa</taxon>
        <taxon>Spiralia</taxon>
        <taxon>Lophotrochozoa</taxon>
        <taxon>Mollusca</taxon>
        <taxon>Bivalvia</taxon>
        <taxon>Autobranchia</taxon>
        <taxon>Heteroconchia</taxon>
        <taxon>Palaeoheterodonta</taxon>
        <taxon>Unionida</taxon>
        <taxon>Unionoidea</taxon>
        <taxon>Unionidae</taxon>
        <taxon>Ambleminae</taxon>
        <taxon>Lampsilini</taxon>
        <taxon>Potamilus</taxon>
    </lineage>
</organism>
<name>A0AAE0VP27_9BIVA</name>
<evidence type="ECO:0000256" key="2">
    <source>
        <dbReference type="ARBA" id="ARBA00022730"/>
    </source>
</evidence>
<keyword evidence="3 6" id="KW-0694">RNA-binding</keyword>
<dbReference type="InterPro" id="IPR036986">
    <property type="entry name" value="S4_RNA-bd_sf"/>
</dbReference>
<dbReference type="Pfam" id="PF00900">
    <property type="entry name" value="Ribosomal_S4e"/>
    <property type="match status" value="1"/>
</dbReference>
<sequence length="262" mass="29644">MGYRGRRKILKRVVAPKSWMLDKLGGVFAPRPSTGPHKLRECLPLIVFLRNRLKYALTGDEVKKIVKQRLIKIDGKVRTDTRYPCGFMDVITIEKTAENFRLLYDVKGRFAVHRIKSEEAKYKLCRVKANKVGPKGVPFIVTNDGRTIRYPDPLVKVNDTVMVDIATGKIEDFIKFDSGNLCMITGGRNLGRVGTIQHRERHPGSFDIVHVKDSLGHTFATRLNYVFVIGKGNKAMVSLPRGKGVKITIAEERDRRLAAKTQ</sequence>
<dbReference type="SUPFAM" id="SSF55174">
    <property type="entry name" value="Alpha-L RNA-binding motif"/>
    <property type="match status" value="1"/>
</dbReference>
<dbReference type="Gene3D" id="2.30.30.30">
    <property type="match status" value="1"/>
</dbReference>
<dbReference type="InterPro" id="IPR014722">
    <property type="entry name" value="Rib_uL2_dom2"/>
</dbReference>
<gene>
    <name evidence="8" type="ORF">CHS0354_033722</name>
</gene>
<dbReference type="EMBL" id="JAEAOA010001970">
    <property type="protein sequence ID" value="KAK3583937.1"/>
    <property type="molecule type" value="Genomic_DNA"/>
</dbReference>
<reference evidence="8" key="3">
    <citation type="submission" date="2023-05" db="EMBL/GenBank/DDBJ databases">
        <authorList>
            <person name="Smith C.H."/>
        </authorList>
    </citation>
    <scope>NUCLEOTIDE SEQUENCE</scope>
    <source>
        <strain evidence="8">CHS0354</strain>
        <tissue evidence="8">Mantle</tissue>
    </source>
</reference>
<dbReference type="PANTHER" id="PTHR11581:SF0">
    <property type="entry name" value="SMALL RIBOSOMAL SUBUNIT PROTEIN ES4"/>
    <property type="match status" value="1"/>
</dbReference>
<dbReference type="InterPro" id="IPR002942">
    <property type="entry name" value="S4_RNA-bd"/>
</dbReference>
<dbReference type="CDD" id="cd06087">
    <property type="entry name" value="KOW_RPS4"/>
    <property type="match status" value="1"/>
</dbReference>
<keyword evidence="2 6" id="KW-0699">rRNA-binding</keyword>
<dbReference type="Gene3D" id="3.10.290.10">
    <property type="entry name" value="RNA-binding S4 domain"/>
    <property type="match status" value="1"/>
</dbReference>
<dbReference type="InterPro" id="IPR038237">
    <property type="entry name" value="Ribosomal_eS4_central_sf"/>
</dbReference>
<dbReference type="InterPro" id="IPR032277">
    <property type="entry name" value="Ribosomal_eS4_C"/>
</dbReference>
<evidence type="ECO:0000313" key="9">
    <source>
        <dbReference type="Proteomes" id="UP001195483"/>
    </source>
</evidence>
<evidence type="ECO:0000256" key="6">
    <source>
        <dbReference type="PIRNR" id="PIRNR002116"/>
    </source>
</evidence>
<dbReference type="InterPro" id="IPR013845">
    <property type="entry name" value="Ribosomal_eS4_central_region"/>
</dbReference>
<evidence type="ECO:0000256" key="3">
    <source>
        <dbReference type="ARBA" id="ARBA00022884"/>
    </source>
</evidence>
<dbReference type="GO" id="GO:0019843">
    <property type="term" value="F:rRNA binding"/>
    <property type="evidence" value="ECO:0007669"/>
    <property type="project" value="UniProtKB-UniRule"/>
</dbReference>
<keyword evidence="9" id="KW-1185">Reference proteome</keyword>
<keyword evidence="4 6" id="KW-0689">Ribosomal protein</keyword>
<dbReference type="InterPro" id="IPR000876">
    <property type="entry name" value="Ribosomal_eS4"/>
</dbReference>
<dbReference type="InterPro" id="IPR041982">
    <property type="entry name" value="Ribosomal_eS4_KOW"/>
</dbReference>
<dbReference type="PIRSF" id="PIRSF002116">
    <property type="entry name" value="Ribosomal_S4"/>
    <property type="match status" value="1"/>
</dbReference>
<protein>
    <recommendedName>
        <fullName evidence="6">40S ribosomal protein S4</fullName>
    </recommendedName>
</protein>
<dbReference type="Pfam" id="PF00467">
    <property type="entry name" value="KOW"/>
    <property type="match status" value="1"/>
</dbReference>
<reference evidence="8" key="2">
    <citation type="journal article" date="2021" name="Genome Biol. Evol.">
        <title>Developing a high-quality reference genome for a parasitic bivalve with doubly uniparental inheritance (Bivalvia: Unionida).</title>
        <authorList>
            <person name="Smith C.H."/>
        </authorList>
    </citation>
    <scope>NUCLEOTIDE SEQUENCE</scope>
    <source>
        <strain evidence="8">CHS0354</strain>
        <tissue evidence="8">Mantle</tissue>
    </source>
</reference>
<dbReference type="Proteomes" id="UP001195483">
    <property type="component" value="Unassembled WGS sequence"/>
</dbReference>
<dbReference type="Pfam" id="PF16121">
    <property type="entry name" value="40S_S4_C"/>
    <property type="match status" value="1"/>
</dbReference>
<comment type="caution">
    <text evidence="8">The sequence shown here is derived from an EMBL/GenBank/DDBJ whole genome shotgun (WGS) entry which is preliminary data.</text>
</comment>
<dbReference type="PANTHER" id="PTHR11581">
    <property type="entry name" value="30S/40S RIBOSOMAL PROTEIN S4"/>
    <property type="match status" value="1"/>
</dbReference>
<dbReference type="HAMAP" id="MF_00485">
    <property type="entry name" value="Ribosomal_eS4"/>
    <property type="match status" value="1"/>
</dbReference>
<proteinExistence type="inferred from homology"/>
<dbReference type="InterPro" id="IPR013843">
    <property type="entry name" value="Ribosomal_eS4_N"/>
</dbReference>
<dbReference type="FunFam" id="3.10.290.10:FF:000051">
    <property type="entry name" value="40S ribosomal protein S4, X isoform"/>
    <property type="match status" value="1"/>
</dbReference>
<dbReference type="Gene3D" id="2.40.50.740">
    <property type="match status" value="1"/>
</dbReference>
<dbReference type="InterPro" id="IPR005824">
    <property type="entry name" value="KOW"/>
</dbReference>
<reference evidence="8" key="1">
    <citation type="journal article" date="2021" name="Genome Biol. Evol.">
        <title>A High-Quality Reference Genome for a Parasitic Bivalve with Doubly Uniparental Inheritance (Bivalvia: Unionida).</title>
        <authorList>
            <person name="Smith C.H."/>
        </authorList>
    </citation>
    <scope>NUCLEOTIDE SEQUENCE</scope>
    <source>
        <strain evidence="8">CHS0354</strain>
    </source>
</reference>
<accession>A0AAE0VP27</accession>
<keyword evidence="5 6" id="KW-0687">Ribonucleoprotein</keyword>
<dbReference type="CDD" id="cd00165">
    <property type="entry name" value="S4"/>
    <property type="match status" value="1"/>
</dbReference>
<dbReference type="FunFam" id="2.40.50.740:FF:000001">
    <property type="entry name" value="40S ribosomal protein S4"/>
    <property type="match status" value="1"/>
</dbReference>
<dbReference type="AlphaFoldDB" id="A0AAE0VP27"/>
<dbReference type="FunFam" id="2.30.30.30:FF:000005">
    <property type="entry name" value="40S ribosomal protein S4"/>
    <property type="match status" value="1"/>
</dbReference>
<dbReference type="SMART" id="SM00363">
    <property type="entry name" value="S4"/>
    <property type="match status" value="1"/>
</dbReference>
<dbReference type="GO" id="GO:0003735">
    <property type="term" value="F:structural constituent of ribosome"/>
    <property type="evidence" value="ECO:0007669"/>
    <property type="project" value="UniProtKB-UniRule"/>
</dbReference>
<evidence type="ECO:0000256" key="4">
    <source>
        <dbReference type="ARBA" id="ARBA00022980"/>
    </source>
</evidence>
<evidence type="ECO:0000259" key="7">
    <source>
        <dbReference type="SMART" id="SM00363"/>
    </source>
</evidence>
<feature type="domain" description="RNA-binding S4" evidence="7">
    <location>
        <begin position="43"/>
        <end position="107"/>
    </location>
</feature>
<dbReference type="GO" id="GO:0022627">
    <property type="term" value="C:cytosolic small ribosomal subunit"/>
    <property type="evidence" value="ECO:0007669"/>
    <property type="project" value="TreeGrafter"/>
</dbReference>
<evidence type="ECO:0000256" key="5">
    <source>
        <dbReference type="ARBA" id="ARBA00023274"/>
    </source>
</evidence>
<dbReference type="Pfam" id="PF01479">
    <property type="entry name" value="S4"/>
    <property type="match status" value="1"/>
</dbReference>
<evidence type="ECO:0000313" key="8">
    <source>
        <dbReference type="EMBL" id="KAK3583937.1"/>
    </source>
</evidence>
<dbReference type="Pfam" id="PF08071">
    <property type="entry name" value="RS4NT"/>
    <property type="match status" value="1"/>
</dbReference>
<dbReference type="PROSITE" id="PS50889">
    <property type="entry name" value="S4"/>
    <property type="match status" value="1"/>
</dbReference>
<comment type="similarity">
    <text evidence="1 6">Belongs to the eukaryotic ribosomal protein eS4 family.</text>
</comment>
<evidence type="ECO:0000256" key="1">
    <source>
        <dbReference type="ARBA" id="ARBA00007500"/>
    </source>
</evidence>